<evidence type="ECO:0008006" key="9">
    <source>
        <dbReference type="Google" id="ProtNLM"/>
    </source>
</evidence>
<dbReference type="PANTHER" id="PTHR30349:SF41">
    <property type="entry name" value="INTEGRASE_RECOMBINASE PROTEIN MJ0367-RELATED"/>
    <property type="match status" value="1"/>
</dbReference>
<protein>
    <recommendedName>
        <fullName evidence="9">Tyr recombinase domain-containing protein</fullName>
    </recommendedName>
</protein>
<reference evidence="7 8" key="1">
    <citation type="submission" date="2018-02" db="EMBL/GenBank/DDBJ databases">
        <title>Complete genome of Nitrosopumilus ureaphilus PS0.</title>
        <authorList>
            <person name="Qin W."/>
            <person name="Zheng Y."/>
            <person name="Stahl D.A."/>
        </authorList>
    </citation>
    <scope>NUCLEOTIDE SEQUENCE [LARGE SCALE GENOMIC DNA]</scope>
    <source>
        <strain evidence="7 8">PS0</strain>
    </source>
</reference>
<sequence>MKYINYITLNNSLHILILVTTQLTPQQVATEFLDSVYLISHSEKTRITYRTALNHFRKFSQSYYDTDEAQVVSKIKSEELDLYQVIRNFVIYLDKKNIKAQGLRTYLSGLKGYLRHWGIRINSDDYKQLIKVPKIVRTREVALTKEMILRILRNSSSKLQTTILISCSSGLRIGEITQLKLSDVDFDSKPVKINVRAEIAKGGSSRETFITTETANTLKDYLKKNFGWHEGKQNWDLQEIMIFGRLSLNNINSKAKNPAQSAKQGLQAGLRREIAKIPELSVRNENGRRAIHFHAFRKYFRTILGNVCGRDYAEALMGHGFYMDTYYQLPEEKKKQMYLDAEPQLTISDFETVEKNIKMLSAKNTQMEEKFNDLLQYLRTNKIEVPNL</sequence>
<feature type="domain" description="Core-binding (CB)" evidence="6">
    <location>
        <begin position="23"/>
        <end position="118"/>
    </location>
</feature>
<dbReference type="GO" id="GO:0003677">
    <property type="term" value="F:DNA binding"/>
    <property type="evidence" value="ECO:0007669"/>
    <property type="project" value="UniProtKB-UniRule"/>
</dbReference>
<feature type="domain" description="Tyr recombinase" evidence="5">
    <location>
        <begin position="138"/>
        <end position="339"/>
    </location>
</feature>
<dbReference type="InterPro" id="IPR044068">
    <property type="entry name" value="CB"/>
</dbReference>
<dbReference type="AlphaFoldDB" id="A0A7D5RH78"/>
<dbReference type="KEGG" id="nue:C5F50_11850"/>
<organism evidence="7 8">
    <name type="scientific">Nitrosopumilus ureiphilus</name>
    <dbReference type="NCBI Taxonomy" id="1470067"/>
    <lineage>
        <taxon>Archaea</taxon>
        <taxon>Nitrososphaerota</taxon>
        <taxon>Nitrososphaeria</taxon>
        <taxon>Nitrosopumilales</taxon>
        <taxon>Nitrosopumilaceae</taxon>
        <taxon>Nitrosopumilus</taxon>
    </lineage>
</organism>
<evidence type="ECO:0000256" key="1">
    <source>
        <dbReference type="ARBA" id="ARBA00022908"/>
    </source>
</evidence>
<dbReference type="InterPro" id="IPR050090">
    <property type="entry name" value="Tyrosine_recombinase_XerCD"/>
</dbReference>
<dbReference type="InterPro" id="IPR002104">
    <property type="entry name" value="Integrase_catalytic"/>
</dbReference>
<proteinExistence type="predicted"/>
<dbReference type="InterPro" id="IPR013762">
    <property type="entry name" value="Integrase-like_cat_sf"/>
</dbReference>
<evidence type="ECO:0000313" key="8">
    <source>
        <dbReference type="Proteomes" id="UP000509478"/>
    </source>
</evidence>
<dbReference type="PROSITE" id="PS51898">
    <property type="entry name" value="TYR_RECOMBINASE"/>
    <property type="match status" value="1"/>
</dbReference>
<gene>
    <name evidence="7" type="ORF">C5F50_11850</name>
</gene>
<evidence type="ECO:0000259" key="5">
    <source>
        <dbReference type="PROSITE" id="PS51898"/>
    </source>
</evidence>
<dbReference type="Proteomes" id="UP000509478">
    <property type="component" value="Chromosome"/>
</dbReference>
<dbReference type="CDD" id="cd00397">
    <property type="entry name" value="DNA_BRE_C"/>
    <property type="match status" value="1"/>
</dbReference>
<evidence type="ECO:0000256" key="3">
    <source>
        <dbReference type="ARBA" id="ARBA00023172"/>
    </source>
</evidence>
<dbReference type="InterPro" id="IPR011010">
    <property type="entry name" value="DNA_brk_join_enz"/>
</dbReference>
<evidence type="ECO:0000256" key="4">
    <source>
        <dbReference type="PROSITE-ProRule" id="PRU01248"/>
    </source>
</evidence>
<dbReference type="Gene3D" id="1.10.443.10">
    <property type="entry name" value="Intergrase catalytic core"/>
    <property type="match status" value="1"/>
</dbReference>
<dbReference type="GO" id="GO:0006310">
    <property type="term" value="P:DNA recombination"/>
    <property type="evidence" value="ECO:0007669"/>
    <property type="project" value="UniProtKB-KW"/>
</dbReference>
<evidence type="ECO:0000259" key="6">
    <source>
        <dbReference type="PROSITE" id="PS51900"/>
    </source>
</evidence>
<dbReference type="PANTHER" id="PTHR30349">
    <property type="entry name" value="PHAGE INTEGRASE-RELATED"/>
    <property type="match status" value="1"/>
</dbReference>
<evidence type="ECO:0000256" key="2">
    <source>
        <dbReference type="ARBA" id="ARBA00023125"/>
    </source>
</evidence>
<evidence type="ECO:0000313" key="7">
    <source>
        <dbReference type="EMBL" id="QLH07685.1"/>
    </source>
</evidence>
<dbReference type="GO" id="GO:0015074">
    <property type="term" value="P:DNA integration"/>
    <property type="evidence" value="ECO:0007669"/>
    <property type="project" value="UniProtKB-KW"/>
</dbReference>
<dbReference type="Gene3D" id="1.10.150.130">
    <property type="match status" value="1"/>
</dbReference>
<dbReference type="PROSITE" id="PS51900">
    <property type="entry name" value="CB"/>
    <property type="match status" value="1"/>
</dbReference>
<keyword evidence="3" id="KW-0233">DNA recombination</keyword>
<keyword evidence="2 4" id="KW-0238">DNA-binding</keyword>
<dbReference type="Pfam" id="PF00589">
    <property type="entry name" value="Phage_integrase"/>
    <property type="match status" value="1"/>
</dbReference>
<name>A0A7D5RH78_9ARCH</name>
<dbReference type="EMBL" id="CP026995">
    <property type="protein sequence ID" value="QLH07685.1"/>
    <property type="molecule type" value="Genomic_DNA"/>
</dbReference>
<keyword evidence="8" id="KW-1185">Reference proteome</keyword>
<dbReference type="SUPFAM" id="SSF56349">
    <property type="entry name" value="DNA breaking-rejoining enzymes"/>
    <property type="match status" value="1"/>
</dbReference>
<accession>A0A7D5RH78</accession>
<keyword evidence="1" id="KW-0229">DNA integration</keyword>
<dbReference type="InterPro" id="IPR010998">
    <property type="entry name" value="Integrase_recombinase_N"/>
</dbReference>